<organism evidence="2 3">
    <name type="scientific">Sinobacterium norvegicum</name>
    <dbReference type="NCBI Taxonomy" id="1641715"/>
    <lineage>
        <taxon>Bacteria</taxon>
        <taxon>Pseudomonadati</taxon>
        <taxon>Pseudomonadota</taxon>
        <taxon>Gammaproteobacteria</taxon>
        <taxon>Cellvibrionales</taxon>
        <taxon>Spongiibacteraceae</taxon>
        <taxon>Sinobacterium</taxon>
    </lineage>
</organism>
<evidence type="ECO:0008006" key="4">
    <source>
        <dbReference type="Google" id="ProtNLM"/>
    </source>
</evidence>
<gene>
    <name evidence="2" type="ORF">SIN8267_00620</name>
</gene>
<dbReference type="InterPro" id="IPR011044">
    <property type="entry name" value="Quino_amine_DH_bsu"/>
</dbReference>
<keyword evidence="1" id="KW-0732">Signal</keyword>
<evidence type="ECO:0000313" key="2">
    <source>
        <dbReference type="EMBL" id="CAH0990528.1"/>
    </source>
</evidence>
<feature type="signal peptide" evidence="1">
    <location>
        <begin position="1"/>
        <end position="30"/>
    </location>
</feature>
<dbReference type="RefSeq" id="WP_237443210.1">
    <property type="nucleotide sequence ID" value="NZ_CAKLPX010000001.1"/>
</dbReference>
<dbReference type="Proteomes" id="UP000838100">
    <property type="component" value="Unassembled WGS sequence"/>
</dbReference>
<dbReference type="InterPro" id="IPR007788">
    <property type="entry name" value="QCT"/>
</dbReference>
<keyword evidence="3" id="KW-1185">Reference proteome</keyword>
<comment type="caution">
    <text evidence="2">The sequence shown here is derived from an EMBL/GenBank/DDBJ whole genome shotgun (WGS) entry which is preliminary data.</text>
</comment>
<proteinExistence type="predicted"/>
<dbReference type="EMBL" id="CAKLPX010000001">
    <property type="protein sequence ID" value="CAH0990528.1"/>
    <property type="molecule type" value="Genomic_DNA"/>
</dbReference>
<dbReference type="PANTHER" id="PTHR31270:SF1">
    <property type="entry name" value="GLUTAMINYL-PEPTIDE CYCLOTRANSFERASE"/>
    <property type="match status" value="1"/>
</dbReference>
<dbReference type="SUPFAM" id="SSF50969">
    <property type="entry name" value="YVTN repeat-like/Quinoprotein amine dehydrogenase"/>
    <property type="match status" value="1"/>
</dbReference>
<reference evidence="2" key="1">
    <citation type="submission" date="2021-12" db="EMBL/GenBank/DDBJ databases">
        <authorList>
            <person name="Rodrigo-Torres L."/>
            <person name="Arahal R. D."/>
            <person name="Lucena T."/>
        </authorList>
    </citation>
    <scope>NUCLEOTIDE SEQUENCE</scope>
    <source>
        <strain evidence="2">CECT 8267</strain>
    </source>
</reference>
<name>A0ABN8EDI8_9GAMM</name>
<dbReference type="PANTHER" id="PTHR31270">
    <property type="entry name" value="GLUTAMINYL-PEPTIDE CYCLOTRANSFERASE"/>
    <property type="match status" value="1"/>
</dbReference>
<dbReference type="Pfam" id="PF05096">
    <property type="entry name" value="Glu_cyclase_2"/>
    <property type="match status" value="1"/>
</dbReference>
<feature type="chain" id="PRO_5046338429" description="Glutamine cyclotransferase" evidence="1">
    <location>
        <begin position="31"/>
        <end position="270"/>
    </location>
</feature>
<evidence type="ECO:0000256" key="1">
    <source>
        <dbReference type="SAM" id="SignalP"/>
    </source>
</evidence>
<sequence length="270" mass="31079">MTTVATALCRLFKPALLAGMLLLVSQASLADWRRVIVTDNLTLTPLARINKNHGFFTQGLTVDNNVFFESNGQYGQSTLCRSKILNQNLTQPQCHSIRADFFAEGITIINDSVFQLTWRENTLIEYHKKTLEPIKSYHYSGQGWGLTNNKRYFIMSDGSSSIQLRNLATFNTERTLPIRHNDKPLSKINELEWINNRLWANQWHSDSIFLIDLSNGQVDEVIDFSHLLATKLRPHSQAVLNGIAFDKANNQLYITGKHWPYYYLYQLTEH</sequence>
<accession>A0ABN8EDI8</accession>
<evidence type="ECO:0000313" key="3">
    <source>
        <dbReference type="Proteomes" id="UP000838100"/>
    </source>
</evidence>
<protein>
    <recommendedName>
        <fullName evidence="4">Glutamine cyclotransferase</fullName>
    </recommendedName>
</protein>